<dbReference type="Proteomes" id="UP000322699">
    <property type="component" value="Unassembled WGS sequence"/>
</dbReference>
<name>A0A5B1C8C6_9BACT</name>
<comment type="caution">
    <text evidence="1">The sequence shown here is derived from an EMBL/GenBank/DDBJ whole genome shotgun (WGS) entry which is preliminary data.</text>
</comment>
<evidence type="ECO:0000313" key="2">
    <source>
        <dbReference type="Proteomes" id="UP000322699"/>
    </source>
</evidence>
<organism evidence="1 2">
    <name type="scientific">Rubripirellula obstinata</name>
    <dbReference type="NCBI Taxonomy" id="406547"/>
    <lineage>
        <taxon>Bacteria</taxon>
        <taxon>Pseudomonadati</taxon>
        <taxon>Planctomycetota</taxon>
        <taxon>Planctomycetia</taxon>
        <taxon>Pirellulales</taxon>
        <taxon>Pirellulaceae</taxon>
        <taxon>Rubripirellula</taxon>
    </lineage>
</organism>
<dbReference type="RefSeq" id="WP_068267858.1">
    <property type="nucleotide sequence ID" value="NZ_LWSK01000294.1"/>
</dbReference>
<evidence type="ECO:0000313" key="1">
    <source>
        <dbReference type="EMBL" id="KAA1257378.1"/>
    </source>
</evidence>
<protein>
    <recommendedName>
        <fullName evidence="3">Antitoxin ParD4</fullName>
    </recommendedName>
</protein>
<dbReference type="AlphaFoldDB" id="A0A5B1C8C6"/>
<keyword evidence="2" id="KW-1185">Reference proteome</keyword>
<sequence length="80" mass="8533">MTIITVQLPEESLGFAEGIAKKRGFNNVGDFIASLITDLGEAQKQIDDQLIAGLDSGPAAMKSEQDWADLRVRVAGKNAS</sequence>
<reference evidence="1 2" key="1">
    <citation type="submission" date="2019-08" db="EMBL/GenBank/DDBJ databases">
        <title>Deep-cultivation of Planctomycetes and their phenomic and genomic characterization uncovers novel biology.</title>
        <authorList>
            <person name="Wiegand S."/>
            <person name="Jogler M."/>
            <person name="Boedeker C."/>
            <person name="Pinto D."/>
            <person name="Vollmers J."/>
            <person name="Rivas-Marin E."/>
            <person name="Kohn T."/>
            <person name="Peeters S.H."/>
            <person name="Heuer A."/>
            <person name="Rast P."/>
            <person name="Oberbeckmann S."/>
            <person name="Bunk B."/>
            <person name="Jeske O."/>
            <person name="Meyerdierks A."/>
            <person name="Storesund J.E."/>
            <person name="Kallscheuer N."/>
            <person name="Luecker S."/>
            <person name="Lage O.M."/>
            <person name="Pohl T."/>
            <person name="Merkel B.J."/>
            <person name="Hornburger P."/>
            <person name="Mueller R.-W."/>
            <person name="Bruemmer F."/>
            <person name="Labrenz M."/>
            <person name="Spormann A.M."/>
            <person name="Op Den Camp H."/>
            <person name="Overmann J."/>
            <person name="Amann R."/>
            <person name="Jetten M.S.M."/>
            <person name="Mascher T."/>
            <person name="Medema M.H."/>
            <person name="Devos D.P."/>
            <person name="Kaster A.-K."/>
            <person name="Ovreas L."/>
            <person name="Rohde M."/>
            <person name="Galperin M.Y."/>
            <person name="Jogler C."/>
        </authorList>
    </citation>
    <scope>NUCLEOTIDE SEQUENCE [LARGE SCALE GENOMIC DNA]</scope>
    <source>
        <strain evidence="1 2">LF1</strain>
    </source>
</reference>
<proteinExistence type="predicted"/>
<gene>
    <name evidence="1" type="ORF">LF1_52270</name>
</gene>
<dbReference type="OrthoDB" id="283971at2"/>
<accession>A0A5B1C8C6</accession>
<evidence type="ECO:0008006" key="3">
    <source>
        <dbReference type="Google" id="ProtNLM"/>
    </source>
</evidence>
<dbReference type="EMBL" id="VRLW01000002">
    <property type="protein sequence ID" value="KAA1257378.1"/>
    <property type="molecule type" value="Genomic_DNA"/>
</dbReference>